<dbReference type="EMBL" id="CAXAMM010013047">
    <property type="protein sequence ID" value="CAK9030318.1"/>
    <property type="molecule type" value="Genomic_DNA"/>
</dbReference>
<accession>A0ABP0KVQ8</accession>
<keyword evidence="2" id="KW-1185">Reference proteome</keyword>
<dbReference type="Proteomes" id="UP001642464">
    <property type="component" value="Unassembled WGS sequence"/>
</dbReference>
<protein>
    <submittedName>
        <fullName evidence="1">Uncharacterized protein</fullName>
    </submittedName>
</protein>
<name>A0ABP0KVQ8_9DINO</name>
<dbReference type="InterPro" id="IPR011993">
    <property type="entry name" value="PH-like_dom_sf"/>
</dbReference>
<evidence type="ECO:0000313" key="1">
    <source>
        <dbReference type="EMBL" id="CAK9030318.1"/>
    </source>
</evidence>
<organism evidence="1 2">
    <name type="scientific">Durusdinium trenchii</name>
    <dbReference type="NCBI Taxonomy" id="1381693"/>
    <lineage>
        <taxon>Eukaryota</taxon>
        <taxon>Sar</taxon>
        <taxon>Alveolata</taxon>
        <taxon>Dinophyceae</taxon>
        <taxon>Suessiales</taxon>
        <taxon>Symbiodiniaceae</taxon>
        <taxon>Durusdinium</taxon>
    </lineage>
</organism>
<reference evidence="1 2" key="1">
    <citation type="submission" date="2024-02" db="EMBL/GenBank/DDBJ databases">
        <authorList>
            <person name="Chen Y."/>
            <person name="Shah S."/>
            <person name="Dougan E. K."/>
            <person name="Thang M."/>
            <person name="Chan C."/>
        </authorList>
    </citation>
    <scope>NUCLEOTIDE SEQUENCE [LARGE SCALE GENOMIC DNA]</scope>
</reference>
<evidence type="ECO:0000313" key="2">
    <source>
        <dbReference type="Proteomes" id="UP001642464"/>
    </source>
</evidence>
<sequence length="200" mass="22009">MADQLQQAKTVVRDFVVEMRAGRRMQVLLPTGRLKSTTVSLNQELTVLRIARANQVRRLALKDIGGIFPGMELEGLRTPLDDLCATLAVRPSNEMVTFRLEHINARDTFVMCMMLFAQSQGADMGLMESPEGGEDQGEELEGEAEHAEQDCFASAAGSSKKRVSGCLRPLHKRALFGLLDRCDLALPDCGLLFANPDCEV</sequence>
<dbReference type="Gene3D" id="2.30.29.30">
    <property type="entry name" value="Pleckstrin-homology domain (PH domain)/Phosphotyrosine-binding domain (PTB)"/>
    <property type="match status" value="1"/>
</dbReference>
<comment type="caution">
    <text evidence="1">The sequence shown here is derived from an EMBL/GenBank/DDBJ whole genome shotgun (WGS) entry which is preliminary data.</text>
</comment>
<proteinExistence type="predicted"/>
<gene>
    <name evidence="1" type="ORF">SCF082_LOCUS19176</name>
</gene>